<dbReference type="SMART" id="SM00028">
    <property type="entry name" value="TPR"/>
    <property type="match status" value="3"/>
</dbReference>
<reference evidence="3" key="1">
    <citation type="submission" date="2021-02" db="EMBL/GenBank/DDBJ databases">
        <authorList>
            <person name="Nowell W R."/>
        </authorList>
    </citation>
    <scope>NUCLEOTIDE SEQUENCE</scope>
</reference>
<dbReference type="Proteomes" id="UP000677228">
    <property type="component" value="Unassembled WGS sequence"/>
</dbReference>
<dbReference type="InterPro" id="IPR019734">
    <property type="entry name" value="TPR_rpt"/>
</dbReference>
<evidence type="ECO:0000256" key="1">
    <source>
        <dbReference type="ARBA" id="ARBA00022737"/>
    </source>
</evidence>
<dbReference type="SUPFAM" id="SSF48452">
    <property type="entry name" value="TPR-like"/>
    <property type="match status" value="1"/>
</dbReference>
<evidence type="ECO:0000313" key="5">
    <source>
        <dbReference type="Proteomes" id="UP000677228"/>
    </source>
</evidence>
<dbReference type="Proteomes" id="UP000682733">
    <property type="component" value="Unassembled WGS sequence"/>
</dbReference>
<dbReference type="Gene3D" id="1.25.40.10">
    <property type="entry name" value="Tetratricopeptide repeat domain"/>
    <property type="match status" value="1"/>
</dbReference>
<accession>A0A8S2EA31</accession>
<dbReference type="SUPFAM" id="SSF56399">
    <property type="entry name" value="ADP-ribosylation"/>
    <property type="match status" value="1"/>
</dbReference>
<dbReference type="EMBL" id="CAJOBA010011936">
    <property type="protein sequence ID" value="CAF3872774.1"/>
    <property type="molecule type" value="Genomic_DNA"/>
</dbReference>
<keyword evidence="1" id="KW-0677">Repeat</keyword>
<dbReference type="PANTHER" id="PTHR45641">
    <property type="entry name" value="TETRATRICOPEPTIDE REPEAT PROTEIN (AFU_ORTHOLOGUE AFUA_6G03870)"/>
    <property type="match status" value="1"/>
</dbReference>
<proteinExistence type="predicted"/>
<organism evidence="3 5">
    <name type="scientific">Didymodactylos carnosus</name>
    <dbReference type="NCBI Taxonomy" id="1234261"/>
    <lineage>
        <taxon>Eukaryota</taxon>
        <taxon>Metazoa</taxon>
        <taxon>Spiralia</taxon>
        <taxon>Gnathifera</taxon>
        <taxon>Rotifera</taxon>
        <taxon>Eurotatoria</taxon>
        <taxon>Bdelloidea</taxon>
        <taxon>Philodinida</taxon>
        <taxon>Philodinidae</taxon>
        <taxon>Didymodactylos</taxon>
    </lineage>
</organism>
<protein>
    <recommendedName>
        <fullName evidence="6">Tetratricopeptide repeat protein</fullName>
    </recommendedName>
</protein>
<dbReference type="EMBL" id="CAJNOK010010154">
    <property type="protein sequence ID" value="CAF1107615.1"/>
    <property type="molecule type" value="Genomic_DNA"/>
</dbReference>
<dbReference type="Pfam" id="PF13424">
    <property type="entry name" value="TPR_12"/>
    <property type="match status" value="1"/>
</dbReference>
<keyword evidence="2" id="KW-0802">TPR repeat</keyword>
<evidence type="ECO:0000256" key="2">
    <source>
        <dbReference type="ARBA" id="ARBA00022803"/>
    </source>
</evidence>
<dbReference type="Gene3D" id="3.90.176.10">
    <property type="entry name" value="Toxin ADP-ribosyltransferase, Chain A, domain 1"/>
    <property type="match status" value="1"/>
</dbReference>
<evidence type="ECO:0000313" key="3">
    <source>
        <dbReference type="EMBL" id="CAF1107615.1"/>
    </source>
</evidence>
<sequence>MISRVHELVLVIAIYTFSDRADDDYEWPKKYEKIRKHTIFSQDLVSAISSYQHSLEEMEDTTSMPLSIFSPSSSSTTEGSSSNLNGDFLWFQVFIKVLLRMQHSDKEQNELVQLCKGTHRGNTSELNDINDFELTYNPLMSNDELERIRVSVGNYVSMNSFFSTTLDRTYALFLISSAGAASSTTLQPILFEIDPLKEGMKPFADISAESHFNTEREVLFMLGSIFKIENVILTTTTDGNSYWSIKLSLASENDYELREKNYEEALVYFIRALEIEETCLPSDHYEIAKACENIRFIRFNLGDYETALPFFEKGFNIKRKSLPAQHVDLGMTYHNFGLIYEQTEKLKEASENFLMAKQIYRLY</sequence>
<dbReference type="AlphaFoldDB" id="A0A8S2EA31"/>
<dbReference type="PANTHER" id="PTHR45641:SF19">
    <property type="entry name" value="NEPHROCYSTIN-3"/>
    <property type="match status" value="1"/>
</dbReference>
<comment type="caution">
    <text evidence="3">The sequence shown here is derived from an EMBL/GenBank/DDBJ whole genome shotgun (WGS) entry which is preliminary data.</text>
</comment>
<dbReference type="InterPro" id="IPR011990">
    <property type="entry name" value="TPR-like_helical_dom_sf"/>
</dbReference>
<name>A0A8S2EA31_9BILA</name>
<dbReference type="PROSITE" id="PS51996">
    <property type="entry name" value="TR_MART"/>
    <property type="match status" value="1"/>
</dbReference>
<evidence type="ECO:0000313" key="4">
    <source>
        <dbReference type="EMBL" id="CAF3872774.1"/>
    </source>
</evidence>
<evidence type="ECO:0008006" key="6">
    <source>
        <dbReference type="Google" id="ProtNLM"/>
    </source>
</evidence>
<gene>
    <name evidence="3" type="ORF">OVA965_LOCUS19603</name>
    <name evidence="4" type="ORF">TMI583_LOCUS19705</name>
</gene>